<organism evidence="2 3">
    <name type="scientific">Brassica rapa subsp. trilocularis</name>
    <dbReference type="NCBI Taxonomy" id="1813537"/>
    <lineage>
        <taxon>Eukaryota</taxon>
        <taxon>Viridiplantae</taxon>
        <taxon>Streptophyta</taxon>
        <taxon>Embryophyta</taxon>
        <taxon>Tracheophyta</taxon>
        <taxon>Spermatophyta</taxon>
        <taxon>Magnoliopsida</taxon>
        <taxon>eudicotyledons</taxon>
        <taxon>Gunneridae</taxon>
        <taxon>Pentapetalae</taxon>
        <taxon>rosids</taxon>
        <taxon>malvids</taxon>
        <taxon>Brassicales</taxon>
        <taxon>Brassicaceae</taxon>
        <taxon>Brassiceae</taxon>
        <taxon>Brassica</taxon>
    </lineage>
</organism>
<evidence type="ECO:0000313" key="2">
    <source>
        <dbReference type="EMBL" id="KAG5384054.1"/>
    </source>
</evidence>
<keyword evidence="1" id="KW-0732">Signal</keyword>
<feature type="signal peptide" evidence="1">
    <location>
        <begin position="1"/>
        <end position="16"/>
    </location>
</feature>
<protein>
    <recommendedName>
        <fullName evidence="4">Secreted protein</fullName>
    </recommendedName>
</protein>
<comment type="caution">
    <text evidence="2">The sequence shown here is derived from an EMBL/GenBank/DDBJ whole genome shotgun (WGS) entry which is preliminary data.</text>
</comment>
<keyword evidence="3" id="KW-1185">Reference proteome</keyword>
<evidence type="ECO:0008006" key="4">
    <source>
        <dbReference type="Google" id="ProtNLM"/>
    </source>
</evidence>
<evidence type="ECO:0000313" key="3">
    <source>
        <dbReference type="Proteomes" id="UP000823674"/>
    </source>
</evidence>
<gene>
    <name evidence="2" type="primary">A09g506920.1_BraROA</name>
    <name evidence="2" type="ORF">IGI04_035524</name>
</gene>
<sequence length="130" mass="15340">MSRLHFAFIVLIRCWSVPWSDLRCLGALSYDPFTRGISILVEHRRVTYRGHSQPERPAQVTRVLTRGFLVICFDSIHNASSELATQKLINRHFPPKRLSEYFHSESFDIPQNWFDNHLYYNICLRSLENS</sequence>
<proteinExistence type="predicted"/>
<reference evidence="2 3" key="1">
    <citation type="submission" date="2021-03" db="EMBL/GenBank/DDBJ databases">
        <authorList>
            <person name="King G.J."/>
            <person name="Bancroft I."/>
            <person name="Baten A."/>
            <person name="Bloomfield J."/>
            <person name="Borpatragohain P."/>
            <person name="He Z."/>
            <person name="Irish N."/>
            <person name="Irwin J."/>
            <person name="Liu K."/>
            <person name="Mauleon R.P."/>
            <person name="Moore J."/>
            <person name="Morris R."/>
            <person name="Ostergaard L."/>
            <person name="Wang B."/>
            <person name="Wells R."/>
        </authorList>
    </citation>
    <scope>NUCLEOTIDE SEQUENCE [LARGE SCALE GENOMIC DNA]</scope>
    <source>
        <strain evidence="2">R-o-18</strain>
        <tissue evidence="2">Leaf</tissue>
    </source>
</reference>
<accession>A0ABQ7LBX8</accession>
<dbReference type="EMBL" id="JADBGQ010000008">
    <property type="protein sequence ID" value="KAG5384054.1"/>
    <property type="molecule type" value="Genomic_DNA"/>
</dbReference>
<dbReference type="Proteomes" id="UP000823674">
    <property type="component" value="Chromosome A09"/>
</dbReference>
<evidence type="ECO:0000256" key="1">
    <source>
        <dbReference type="SAM" id="SignalP"/>
    </source>
</evidence>
<feature type="chain" id="PRO_5045435910" description="Secreted protein" evidence="1">
    <location>
        <begin position="17"/>
        <end position="130"/>
    </location>
</feature>
<name>A0ABQ7LBX8_BRACM</name>